<dbReference type="PANTHER" id="PTHR23044">
    <property type="entry name" value="3'-5' EXONUCLEASE ERI1-RELATED"/>
    <property type="match status" value="1"/>
</dbReference>
<keyword evidence="4" id="KW-0378">Hydrolase</keyword>
<dbReference type="Pfam" id="PF00929">
    <property type="entry name" value="RNase_T"/>
    <property type="match status" value="1"/>
</dbReference>
<evidence type="ECO:0000313" key="9">
    <source>
        <dbReference type="EMBL" id="SPC91827.1"/>
    </source>
</evidence>
<evidence type="ECO:0000256" key="1">
    <source>
        <dbReference type="ARBA" id="ARBA00022722"/>
    </source>
</evidence>
<dbReference type="GO" id="GO:0008270">
    <property type="term" value="F:zinc ion binding"/>
    <property type="evidence" value="ECO:0007669"/>
    <property type="project" value="UniProtKB-KW"/>
</dbReference>
<dbReference type="Gene3D" id="3.30.420.10">
    <property type="entry name" value="Ribonuclease H-like superfamily/Ribonuclease H"/>
    <property type="match status" value="1"/>
</dbReference>
<dbReference type="InterPro" id="IPR012337">
    <property type="entry name" value="RNaseH-like_sf"/>
</dbReference>
<keyword evidence="2" id="KW-0479">Metal-binding</keyword>
<accession>A0A2N9FM16</accession>
<evidence type="ECO:0000256" key="4">
    <source>
        <dbReference type="ARBA" id="ARBA00022801"/>
    </source>
</evidence>
<dbReference type="EMBL" id="OIVN01001258">
    <property type="protein sequence ID" value="SPC91827.1"/>
    <property type="molecule type" value="Genomic_DNA"/>
</dbReference>
<dbReference type="InterPro" id="IPR051274">
    <property type="entry name" value="3-5_Exoribonuclease"/>
</dbReference>
<keyword evidence="3 7" id="KW-0863">Zinc-finger</keyword>
<dbReference type="PROSITE" id="PS51999">
    <property type="entry name" value="ZF_GRF"/>
    <property type="match status" value="1"/>
</dbReference>
<keyword evidence="5" id="KW-0862">Zinc</keyword>
<dbReference type="SMART" id="SM00479">
    <property type="entry name" value="EXOIII"/>
    <property type="match status" value="1"/>
</dbReference>
<proteinExistence type="predicted"/>
<evidence type="ECO:0000259" key="8">
    <source>
        <dbReference type="PROSITE" id="PS51999"/>
    </source>
</evidence>
<dbReference type="PANTHER" id="PTHR23044:SF69">
    <property type="entry name" value="3'-5' EXORIBONUCLEASE 1-LIKE"/>
    <property type="match status" value="1"/>
</dbReference>
<dbReference type="GO" id="GO:0003676">
    <property type="term" value="F:nucleic acid binding"/>
    <property type="evidence" value="ECO:0007669"/>
    <property type="project" value="InterPro"/>
</dbReference>
<keyword evidence="1" id="KW-0540">Nuclease</keyword>
<evidence type="ECO:0000256" key="6">
    <source>
        <dbReference type="ARBA" id="ARBA00022839"/>
    </source>
</evidence>
<dbReference type="InterPro" id="IPR013520">
    <property type="entry name" value="Ribonucl_H"/>
</dbReference>
<protein>
    <recommendedName>
        <fullName evidence="8">GRF-type domain-containing protein</fullName>
    </recommendedName>
</protein>
<reference evidence="9" key="1">
    <citation type="submission" date="2018-02" db="EMBL/GenBank/DDBJ databases">
        <authorList>
            <person name="Cohen D.B."/>
            <person name="Kent A.D."/>
        </authorList>
    </citation>
    <scope>NUCLEOTIDE SEQUENCE</scope>
</reference>
<dbReference type="InterPro" id="IPR036397">
    <property type="entry name" value="RNaseH_sf"/>
</dbReference>
<evidence type="ECO:0000256" key="5">
    <source>
        <dbReference type="ARBA" id="ARBA00022833"/>
    </source>
</evidence>
<dbReference type="InterPro" id="IPR047201">
    <property type="entry name" value="ERI-1_3'hExo-like"/>
</dbReference>
<evidence type="ECO:0000256" key="7">
    <source>
        <dbReference type="PROSITE-ProRule" id="PRU01343"/>
    </source>
</evidence>
<keyword evidence="6" id="KW-0269">Exonuclease</keyword>
<dbReference type="InterPro" id="IPR010666">
    <property type="entry name" value="Znf_GRF"/>
</dbReference>
<dbReference type="AlphaFoldDB" id="A0A2N9FM16"/>
<name>A0A2N9FM16_FAGSY</name>
<evidence type="ECO:0000256" key="2">
    <source>
        <dbReference type="ARBA" id="ARBA00022723"/>
    </source>
</evidence>
<dbReference type="SUPFAM" id="SSF53098">
    <property type="entry name" value="Ribonuclease H-like"/>
    <property type="match status" value="1"/>
</dbReference>
<dbReference type="CDD" id="cd06133">
    <property type="entry name" value="ERI-1_3'hExo_like"/>
    <property type="match status" value="1"/>
</dbReference>
<evidence type="ECO:0000256" key="3">
    <source>
        <dbReference type="ARBA" id="ARBA00022771"/>
    </source>
</evidence>
<gene>
    <name evidence="9" type="ORF">FSB_LOCUS19709</name>
</gene>
<feature type="domain" description="GRF-type" evidence="8">
    <location>
        <begin position="338"/>
        <end position="382"/>
    </location>
</feature>
<dbReference type="GO" id="GO:0000175">
    <property type="term" value="F:3'-5'-RNA exonuclease activity"/>
    <property type="evidence" value="ECO:0007669"/>
    <property type="project" value="InterPro"/>
</dbReference>
<organism evidence="9">
    <name type="scientific">Fagus sylvatica</name>
    <name type="common">Beechnut</name>
    <dbReference type="NCBI Taxonomy" id="28930"/>
    <lineage>
        <taxon>Eukaryota</taxon>
        <taxon>Viridiplantae</taxon>
        <taxon>Streptophyta</taxon>
        <taxon>Embryophyta</taxon>
        <taxon>Tracheophyta</taxon>
        <taxon>Spermatophyta</taxon>
        <taxon>Magnoliopsida</taxon>
        <taxon>eudicotyledons</taxon>
        <taxon>Gunneridae</taxon>
        <taxon>Pentapetalae</taxon>
        <taxon>rosids</taxon>
        <taxon>fabids</taxon>
        <taxon>Fagales</taxon>
        <taxon>Fagaceae</taxon>
        <taxon>Fagus</taxon>
    </lineage>
</organism>
<sequence>MQKYSEAYMTCLKSKALPYKLQYNRDLVEGSPQAKDGIRSRSGGGFAELDRSFSSPSFVPPTEGYYRPINQQDFYVWSAFHTNSQKAQQNQFCALESRFYPMNHEYNFPMDDRFKSVPFRMSSQGYQPGFQFQEFQYFVVIDFEATCDKEKNPQPQEIIEFPSVLVNSMTGQVEDYFQIYVRPTCNQLLSDFCKELTGIQQGQVDKGVLLSEALLLHDKWLEGKGIKRTNFAVVTWSNWDCQVMLESECRLKRIRKPPYFNRWINLRVPFHEVFGAVKCNLKEAVQLAGLSARSQCSGSWIVNLSMPSNPSELSTHHCLSSNATLSRLTPSKELGVFCYCGAKSSKQMVQKPGPKHGSCFFGCGNWTATRGALCSFFKWATP</sequence>